<dbReference type="InterPro" id="IPR036259">
    <property type="entry name" value="MFS_trans_sf"/>
</dbReference>
<dbReference type="InterPro" id="IPR020846">
    <property type="entry name" value="MFS_dom"/>
</dbReference>
<feature type="transmembrane region" description="Helical" evidence="5">
    <location>
        <begin position="317"/>
        <end position="338"/>
    </location>
</feature>
<dbReference type="GO" id="GO:0022857">
    <property type="term" value="F:transmembrane transporter activity"/>
    <property type="evidence" value="ECO:0007669"/>
    <property type="project" value="InterPro"/>
</dbReference>
<evidence type="ECO:0000256" key="3">
    <source>
        <dbReference type="ARBA" id="ARBA00022989"/>
    </source>
</evidence>
<gene>
    <name evidence="7" type="primary">Tret1_24</name>
    <name evidence="7" type="ORF">FJT64_025308</name>
</gene>
<name>A0A6A4WIP5_AMPAM</name>
<feature type="transmembrane region" description="Helical" evidence="5">
    <location>
        <begin position="442"/>
        <end position="464"/>
    </location>
</feature>
<dbReference type="PROSITE" id="PS00217">
    <property type="entry name" value="SUGAR_TRANSPORT_2"/>
    <property type="match status" value="1"/>
</dbReference>
<dbReference type="PANTHER" id="PTHR48021">
    <property type="match status" value="1"/>
</dbReference>
<feature type="transmembrane region" description="Helical" evidence="5">
    <location>
        <begin position="282"/>
        <end position="311"/>
    </location>
</feature>
<evidence type="ECO:0000256" key="1">
    <source>
        <dbReference type="ARBA" id="ARBA00004141"/>
    </source>
</evidence>
<keyword evidence="2 5" id="KW-0812">Transmembrane</keyword>
<comment type="subcellular location">
    <subcellularLocation>
        <location evidence="1">Membrane</location>
        <topology evidence="1">Multi-pass membrane protein</topology>
    </subcellularLocation>
</comment>
<keyword evidence="8" id="KW-1185">Reference proteome</keyword>
<dbReference type="AlphaFoldDB" id="A0A6A4WIP5"/>
<dbReference type="InterPro" id="IPR005828">
    <property type="entry name" value="MFS_sugar_transport-like"/>
</dbReference>
<evidence type="ECO:0000256" key="5">
    <source>
        <dbReference type="SAM" id="Phobius"/>
    </source>
</evidence>
<organism evidence="7 8">
    <name type="scientific">Amphibalanus amphitrite</name>
    <name type="common">Striped barnacle</name>
    <name type="synonym">Balanus amphitrite</name>
    <dbReference type="NCBI Taxonomy" id="1232801"/>
    <lineage>
        <taxon>Eukaryota</taxon>
        <taxon>Metazoa</taxon>
        <taxon>Ecdysozoa</taxon>
        <taxon>Arthropoda</taxon>
        <taxon>Crustacea</taxon>
        <taxon>Multicrustacea</taxon>
        <taxon>Cirripedia</taxon>
        <taxon>Thoracica</taxon>
        <taxon>Thoracicalcarea</taxon>
        <taxon>Balanomorpha</taxon>
        <taxon>Balanoidea</taxon>
        <taxon>Balanidae</taxon>
        <taxon>Amphibalaninae</taxon>
        <taxon>Amphibalanus</taxon>
    </lineage>
</organism>
<keyword evidence="4 5" id="KW-0472">Membrane</keyword>
<evidence type="ECO:0000313" key="7">
    <source>
        <dbReference type="EMBL" id="KAF0302592.1"/>
    </source>
</evidence>
<evidence type="ECO:0000256" key="2">
    <source>
        <dbReference type="ARBA" id="ARBA00022692"/>
    </source>
</evidence>
<sequence>MASERPEMKDGEDQEEEVAVAVVEPRRRALFDRHTAKQVAAALAFSQTHSVIGAAVAFISVFIIQESQTENGHLSVGEVTWVVSGLPIGLVAGNLLSTVLTPILGYRRLVQLAAPVSICSWLTLALSFRFPLLLVARVVLGVALGVTDGPVRAYISEVTSERLRGPLGMLPHICITINMLAVYGVSSQTSWRNAVLFCGIAPSVPQFLATLLLPDAAKWLLAHGYPAEDARKSILFFRGHPETADLEVKAILSSLKGDVSSRSPVLVRMRAVLTQSRHRRPFLLLLVQLFLFVFNSGEAIANFTTVIFAAATSDSNPYYSTIWVVLARLLGFFLSAWLIERIGRVRLLQASAGVQMLGSVLVGFFFYYRSSLAAHGWLVLVGALIIFFTYGVGIAPVTWVYFSELTASAVRSVSLNVLLVCFGLMMFSFVHSYVWLESVLGIHGVFWALSVLSVVQIVFAQIWLPETRGLTLEQIQSR</sequence>
<feature type="transmembrane region" description="Helical" evidence="5">
    <location>
        <begin position="350"/>
        <end position="368"/>
    </location>
</feature>
<dbReference type="PROSITE" id="PS50850">
    <property type="entry name" value="MFS"/>
    <property type="match status" value="1"/>
</dbReference>
<dbReference type="PANTHER" id="PTHR48021:SF1">
    <property type="entry name" value="GH07001P-RELATED"/>
    <property type="match status" value="1"/>
</dbReference>
<dbReference type="Pfam" id="PF00083">
    <property type="entry name" value="Sugar_tr"/>
    <property type="match status" value="1"/>
</dbReference>
<feature type="transmembrane region" description="Helical" evidence="5">
    <location>
        <begin position="134"/>
        <end position="155"/>
    </location>
</feature>
<feature type="transmembrane region" description="Helical" evidence="5">
    <location>
        <begin position="39"/>
        <end position="64"/>
    </location>
</feature>
<dbReference type="SUPFAM" id="SSF103473">
    <property type="entry name" value="MFS general substrate transporter"/>
    <property type="match status" value="1"/>
</dbReference>
<dbReference type="Gene3D" id="1.20.1250.20">
    <property type="entry name" value="MFS general substrate transporter like domains"/>
    <property type="match status" value="1"/>
</dbReference>
<dbReference type="OrthoDB" id="6353768at2759"/>
<feature type="transmembrane region" description="Helical" evidence="5">
    <location>
        <begin position="413"/>
        <end position="436"/>
    </location>
</feature>
<proteinExistence type="predicted"/>
<dbReference type="GO" id="GO:0016020">
    <property type="term" value="C:membrane"/>
    <property type="evidence" value="ECO:0007669"/>
    <property type="project" value="UniProtKB-SubCell"/>
</dbReference>
<feature type="transmembrane region" description="Helical" evidence="5">
    <location>
        <begin position="167"/>
        <end position="185"/>
    </location>
</feature>
<feature type="transmembrane region" description="Helical" evidence="5">
    <location>
        <begin position="374"/>
        <end position="401"/>
    </location>
</feature>
<evidence type="ECO:0000259" key="6">
    <source>
        <dbReference type="PROSITE" id="PS50850"/>
    </source>
</evidence>
<comment type="caution">
    <text evidence="7">The sequence shown here is derived from an EMBL/GenBank/DDBJ whole genome shotgun (WGS) entry which is preliminary data.</text>
</comment>
<keyword evidence="3 5" id="KW-1133">Transmembrane helix</keyword>
<feature type="domain" description="Major facilitator superfamily (MFS) profile" evidence="6">
    <location>
        <begin position="39"/>
        <end position="468"/>
    </location>
</feature>
<evidence type="ECO:0000256" key="4">
    <source>
        <dbReference type="ARBA" id="ARBA00023136"/>
    </source>
</evidence>
<accession>A0A6A4WIP5</accession>
<dbReference type="InterPro" id="IPR050549">
    <property type="entry name" value="MFS_Trehalose_Transporter"/>
</dbReference>
<dbReference type="InterPro" id="IPR005829">
    <property type="entry name" value="Sugar_transporter_CS"/>
</dbReference>
<protein>
    <submittedName>
        <fullName evidence="7">Facilitated trehalose transporter Tret1</fullName>
    </submittedName>
</protein>
<evidence type="ECO:0000313" key="8">
    <source>
        <dbReference type="Proteomes" id="UP000440578"/>
    </source>
</evidence>
<dbReference type="EMBL" id="VIIS01001043">
    <property type="protein sequence ID" value="KAF0302592.1"/>
    <property type="molecule type" value="Genomic_DNA"/>
</dbReference>
<dbReference type="Proteomes" id="UP000440578">
    <property type="component" value="Unassembled WGS sequence"/>
</dbReference>
<feature type="transmembrane region" description="Helical" evidence="5">
    <location>
        <begin position="79"/>
        <end position="97"/>
    </location>
</feature>
<reference evidence="7 8" key="1">
    <citation type="submission" date="2019-07" db="EMBL/GenBank/DDBJ databases">
        <title>Draft genome assembly of a fouling barnacle, Amphibalanus amphitrite (Darwin, 1854): The first reference genome for Thecostraca.</title>
        <authorList>
            <person name="Kim W."/>
        </authorList>
    </citation>
    <scope>NUCLEOTIDE SEQUENCE [LARGE SCALE GENOMIC DNA]</scope>
    <source>
        <strain evidence="7">SNU_AA5</strain>
        <tissue evidence="7">Soma without cirri and trophi</tissue>
    </source>
</reference>